<dbReference type="PROSITE" id="PS00675">
    <property type="entry name" value="SIGMA54_INTERACT_1"/>
    <property type="match status" value="1"/>
</dbReference>
<protein>
    <submittedName>
        <fullName evidence="8">Sigma-54-dependent Fis family transcriptional regulator</fullName>
    </submittedName>
</protein>
<proteinExistence type="predicted"/>
<dbReference type="SUPFAM" id="SSF52540">
    <property type="entry name" value="P-loop containing nucleoside triphosphate hydrolases"/>
    <property type="match status" value="1"/>
</dbReference>
<dbReference type="FunFam" id="3.40.50.300:FF:000006">
    <property type="entry name" value="DNA-binding transcriptional regulator NtrC"/>
    <property type="match status" value="1"/>
</dbReference>
<gene>
    <name evidence="8" type="ORF">DQK91_03110</name>
</gene>
<evidence type="ECO:0000256" key="3">
    <source>
        <dbReference type="ARBA" id="ARBA00023015"/>
    </source>
</evidence>
<dbReference type="Pfam" id="PF00072">
    <property type="entry name" value="Response_reg"/>
    <property type="match status" value="1"/>
</dbReference>
<dbReference type="InterPro" id="IPR025944">
    <property type="entry name" value="Sigma_54_int_dom_CS"/>
</dbReference>
<reference evidence="8 9" key="1">
    <citation type="submission" date="2018-06" db="EMBL/GenBank/DDBJ databases">
        <title>Complete genome of Desulfovibrio marinus P48SEP.</title>
        <authorList>
            <person name="Crispim J.S."/>
            <person name="Vidigal P.M.P."/>
            <person name="Silva L.C.F."/>
            <person name="Araujo L.C."/>
            <person name="Laguardia C.N."/>
            <person name="Dias R.S."/>
            <person name="Sousa M.P."/>
            <person name="Paula S.O."/>
            <person name="Silva C."/>
        </authorList>
    </citation>
    <scope>NUCLEOTIDE SEQUENCE [LARGE SCALE GENOMIC DNA]</scope>
    <source>
        <strain evidence="8 9">P48SEP</strain>
    </source>
</reference>
<name>A0A6P1ZKK7_9BACT</name>
<dbReference type="InterPro" id="IPR003593">
    <property type="entry name" value="AAA+_ATPase"/>
</dbReference>
<accession>A0A6P1ZKK7</accession>
<dbReference type="PROSITE" id="PS50045">
    <property type="entry name" value="SIGMA54_INTERACT_4"/>
    <property type="match status" value="1"/>
</dbReference>
<dbReference type="Gene3D" id="3.40.50.2300">
    <property type="match status" value="1"/>
</dbReference>
<evidence type="ECO:0000313" key="9">
    <source>
        <dbReference type="Proteomes" id="UP000434052"/>
    </source>
</evidence>
<dbReference type="InterPro" id="IPR025662">
    <property type="entry name" value="Sigma_54_int_dom_ATP-bd_1"/>
</dbReference>
<dbReference type="InterPro" id="IPR001789">
    <property type="entry name" value="Sig_transdc_resp-reg_receiver"/>
</dbReference>
<dbReference type="PROSITE" id="PS00688">
    <property type="entry name" value="SIGMA54_INTERACT_3"/>
    <property type="match status" value="1"/>
</dbReference>
<evidence type="ECO:0000256" key="4">
    <source>
        <dbReference type="ARBA" id="ARBA00023163"/>
    </source>
</evidence>
<dbReference type="Gene3D" id="1.10.8.60">
    <property type="match status" value="1"/>
</dbReference>
<dbReference type="SUPFAM" id="SSF46689">
    <property type="entry name" value="Homeodomain-like"/>
    <property type="match status" value="1"/>
</dbReference>
<dbReference type="Gene3D" id="1.10.10.60">
    <property type="entry name" value="Homeodomain-like"/>
    <property type="match status" value="1"/>
</dbReference>
<dbReference type="PANTHER" id="PTHR32071:SF119">
    <property type="entry name" value="SIGMA L-DEPENDENT TRANSCRIPTIONAL REGULATOR YPLP-RELATED"/>
    <property type="match status" value="1"/>
</dbReference>
<keyword evidence="1" id="KW-0547">Nucleotide-binding</keyword>
<dbReference type="InterPro" id="IPR058031">
    <property type="entry name" value="AAA_lid_NorR"/>
</dbReference>
<dbReference type="Pfam" id="PF02954">
    <property type="entry name" value="HTH_8"/>
    <property type="match status" value="1"/>
</dbReference>
<dbReference type="AlphaFoldDB" id="A0A6P1ZKK7"/>
<dbReference type="Pfam" id="PF25601">
    <property type="entry name" value="AAA_lid_14"/>
    <property type="match status" value="1"/>
</dbReference>
<organism evidence="8 9">
    <name type="scientific">Oceanidesulfovibrio marinus</name>
    <dbReference type="NCBI Taxonomy" id="370038"/>
    <lineage>
        <taxon>Bacteria</taxon>
        <taxon>Pseudomonadati</taxon>
        <taxon>Thermodesulfobacteriota</taxon>
        <taxon>Desulfovibrionia</taxon>
        <taxon>Desulfovibrionales</taxon>
        <taxon>Desulfovibrionaceae</taxon>
        <taxon>Oceanidesulfovibrio</taxon>
    </lineage>
</organism>
<keyword evidence="5" id="KW-0597">Phosphoprotein</keyword>
<keyword evidence="3" id="KW-0805">Transcription regulation</keyword>
<dbReference type="InterPro" id="IPR011006">
    <property type="entry name" value="CheY-like_superfamily"/>
</dbReference>
<dbReference type="InterPro" id="IPR027417">
    <property type="entry name" value="P-loop_NTPase"/>
</dbReference>
<dbReference type="PRINTS" id="PR01590">
    <property type="entry name" value="HTHFIS"/>
</dbReference>
<feature type="modified residue" description="4-aspartylphosphate" evidence="5">
    <location>
        <position position="55"/>
    </location>
</feature>
<dbReference type="OrthoDB" id="9763792at2"/>
<dbReference type="InterPro" id="IPR002078">
    <property type="entry name" value="Sigma_54_int"/>
</dbReference>
<dbReference type="EMBL" id="QMIF01000002">
    <property type="protein sequence ID" value="TVM36102.1"/>
    <property type="molecule type" value="Genomic_DNA"/>
</dbReference>
<evidence type="ECO:0000313" key="8">
    <source>
        <dbReference type="EMBL" id="TVM36102.1"/>
    </source>
</evidence>
<feature type="domain" description="Sigma-54 factor interaction" evidence="6">
    <location>
        <begin position="144"/>
        <end position="373"/>
    </location>
</feature>
<dbReference type="SMART" id="SM00448">
    <property type="entry name" value="REC"/>
    <property type="match status" value="1"/>
</dbReference>
<dbReference type="GO" id="GO:0006355">
    <property type="term" value="P:regulation of DNA-templated transcription"/>
    <property type="evidence" value="ECO:0007669"/>
    <property type="project" value="InterPro"/>
</dbReference>
<dbReference type="Gene3D" id="3.40.50.300">
    <property type="entry name" value="P-loop containing nucleotide triphosphate hydrolases"/>
    <property type="match status" value="1"/>
</dbReference>
<dbReference type="InterPro" id="IPR002197">
    <property type="entry name" value="HTH_Fis"/>
</dbReference>
<dbReference type="Proteomes" id="UP000434052">
    <property type="component" value="Unassembled WGS sequence"/>
</dbReference>
<dbReference type="CDD" id="cd00009">
    <property type="entry name" value="AAA"/>
    <property type="match status" value="1"/>
</dbReference>
<feature type="domain" description="Response regulatory" evidence="7">
    <location>
        <begin position="6"/>
        <end position="120"/>
    </location>
</feature>
<evidence type="ECO:0000259" key="7">
    <source>
        <dbReference type="PROSITE" id="PS50110"/>
    </source>
</evidence>
<dbReference type="GO" id="GO:0043565">
    <property type="term" value="F:sequence-specific DNA binding"/>
    <property type="evidence" value="ECO:0007669"/>
    <property type="project" value="InterPro"/>
</dbReference>
<dbReference type="GO" id="GO:0005524">
    <property type="term" value="F:ATP binding"/>
    <property type="evidence" value="ECO:0007669"/>
    <property type="project" value="UniProtKB-KW"/>
</dbReference>
<dbReference type="InterPro" id="IPR009057">
    <property type="entry name" value="Homeodomain-like_sf"/>
</dbReference>
<evidence type="ECO:0000256" key="2">
    <source>
        <dbReference type="ARBA" id="ARBA00022840"/>
    </source>
</evidence>
<dbReference type="SUPFAM" id="SSF52172">
    <property type="entry name" value="CheY-like"/>
    <property type="match status" value="1"/>
</dbReference>
<dbReference type="GO" id="GO:0000160">
    <property type="term" value="P:phosphorelay signal transduction system"/>
    <property type="evidence" value="ECO:0007669"/>
    <property type="project" value="InterPro"/>
</dbReference>
<evidence type="ECO:0000256" key="5">
    <source>
        <dbReference type="PROSITE-ProRule" id="PRU00169"/>
    </source>
</evidence>
<sequence length="458" mass="51441">MYEQFRILVVEDDPRSLDELEQALSGPGHEITTCQELECALTLAEGQAFDLVMTDLHTGGRGELSLLAKVKSNNPVTEVVIITGSSSVERAVEAMKRGALHYLTKPYSEEEVRLLVERVKEKRIVREELEELRSYVRTRRGPGLIGKSPQIQELKRLIVRVAPLDCTVLITGETGTGKELVSRMIHENSKRADKRQFAINCGSLSEELLCNELFGHEREAFTGAQRTTKGIFESLDGGTVLLDEIGEMPMSAQVQLLRVLQEKKVVRVGGTEEIPVDVRILAATNRRLGNEVAAGRFREDLYYRLNVFTMSIPPLRERADDIPLFCNYFLESYAKDYGKPVKRLSSEVLDLLFNYPFPGNVRELKNVIERAVILSDGEIIERSHLPARLRGQNTACLSEGEILLSLSELEERHIRLVLEKTDGNKSRAAQILGIDRTSLWRKMKRMGLADGAVRNGVA</sequence>
<dbReference type="PANTHER" id="PTHR32071">
    <property type="entry name" value="TRANSCRIPTIONAL REGULATORY PROTEIN"/>
    <property type="match status" value="1"/>
</dbReference>
<keyword evidence="2" id="KW-0067">ATP-binding</keyword>
<dbReference type="SMART" id="SM00382">
    <property type="entry name" value="AAA"/>
    <property type="match status" value="1"/>
</dbReference>
<dbReference type="Pfam" id="PF00158">
    <property type="entry name" value="Sigma54_activat"/>
    <property type="match status" value="1"/>
</dbReference>
<comment type="caution">
    <text evidence="8">The sequence shown here is derived from an EMBL/GenBank/DDBJ whole genome shotgun (WGS) entry which is preliminary data.</text>
</comment>
<evidence type="ECO:0000256" key="1">
    <source>
        <dbReference type="ARBA" id="ARBA00022741"/>
    </source>
</evidence>
<keyword evidence="4" id="KW-0804">Transcription</keyword>
<evidence type="ECO:0000259" key="6">
    <source>
        <dbReference type="PROSITE" id="PS50045"/>
    </source>
</evidence>
<dbReference type="PROSITE" id="PS50110">
    <property type="entry name" value="RESPONSE_REGULATORY"/>
    <property type="match status" value="1"/>
</dbReference>